<evidence type="ECO:0000313" key="1">
    <source>
        <dbReference type="EMBL" id="MBP2053350.1"/>
    </source>
</evidence>
<gene>
    <name evidence="1" type="ORF">J2Z21_006342</name>
</gene>
<keyword evidence="2" id="KW-1185">Reference proteome</keyword>
<sequence>MRAGAVKCQNCTTINLYKRYPLWSVSQCGNLLEARMKNSLFNLEKSGQKNTGSYRPGNKREL</sequence>
<evidence type="ECO:0008006" key="3">
    <source>
        <dbReference type="Google" id="ProtNLM"/>
    </source>
</evidence>
<proteinExistence type="predicted"/>
<protein>
    <recommendedName>
        <fullName evidence="3">Transposase</fullName>
    </recommendedName>
</protein>
<name>A0ABS4M114_9ACTN</name>
<comment type="caution">
    <text evidence="1">The sequence shown here is derived from an EMBL/GenBank/DDBJ whole genome shotgun (WGS) entry which is preliminary data.</text>
</comment>
<reference evidence="1 2" key="1">
    <citation type="submission" date="2021-03" db="EMBL/GenBank/DDBJ databases">
        <title>Genomic Encyclopedia of Type Strains, Phase IV (KMG-IV): sequencing the most valuable type-strain genomes for metagenomic binning, comparative biology and taxonomic classification.</title>
        <authorList>
            <person name="Goeker M."/>
        </authorList>
    </citation>
    <scope>NUCLEOTIDE SEQUENCE [LARGE SCALE GENOMIC DNA]</scope>
    <source>
        <strain evidence="1 2">DSM 40499</strain>
    </source>
</reference>
<organism evidence="1 2">
    <name type="scientific">Streptomyces griseochromogenes</name>
    <dbReference type="NCBI Taxonomy" id="68214"/>
    <lineage>
        <taxon>Bacteria</taxon>
        <taxon>Bacillati</taxon>
        <taxon>Actinomycetota</taxon>
        <taxon>Actinomycetes</taxon>
        <taxon>Kitasatosporales</taxon>
        <taxon>Streptomycetaceae</taxon>
        <taxon>Streptomyces</taxon>
    </lineage>
</organism>
<dbReference type="Proteomes" id="UP001519309">
    <property type="component" value="Unassembled WGS sequence"/>
</dbReference>
<dbReference type="EMBL" id="JAGGLP010000015">
    <property type="protein sequence ID" value="MBP2053350.1"/>
    <property type="molecule type" value="Genomic_DNA"/>
</dbReference>
<accession>A0ABS4M114</accession>
<evidence type="ECO:0000313" key="2">
    <source>
        <dbReference type="Proteomes" id="UP001519309"/>
    </source>
</evidence>